<accession>A0ABQ3VNW4</accession>
<evidence type="ECO:0000256" key="1">
    <source>
        <dbReference type="ARBA" id="ARBA00022737"/>
    </source>
</evidence>
<dbReference type="CDD" id="cd00093">
    <property type="entry name" value="HTH_XRE"/>
    <property type="match status" value="1"/>
</dbReference>
<feature type="repeat" description="TPR" evidence="3">
    <location>
        <begin position="830"/>
        <end position="863"/>
    </location>
</feature>
<evidence type="ECO:0000259" key="5">
    <source>
        <dbReference type="PROSITE" id="PS50943"/>
    </source>
</evidence>
<keyword evidence="1" id="KW-0677">Repeat</keyword>
<dbReference type="Pfam" id="PF25000">
    <property type="entry name" value="DUF7779"/>
    <property type="match status" value="1"/>
</dbReference>
<dbReference type="InterPro" id="IPR056681">
    <property type="entry name" value="DUF7779"/>
</dbReference>
<feature type="repeat" description="TPR" evidence="3">
    <location>
        <begin position="704"/>
        <end position="737"/>
    </location>
</feature>
<dbReference type="EMBL" id="BNJJ01000017">
    <property type="protein sequence ID" value="GHO87379.1"/>
    <property type="molecule type" value="Genomic_DNA"/>
</dbReference>
<feature type="repeat" description="TPR" evidence="3">
    <location>
        <begin position="578"/>
        <end position="611"/>
    </location>
</feature>
<dbReference type="Pfam" id="PF13374">
    <property type="entry name" value="TPR_10"/>
    <property type="match status" value="3"/>
</dbReference>
<evidence type="ECO:0000313" key="7">
    <source>
        <dbReference type="Proteomes" id="UP000635565"/>
    </source>
</evidence>
<proteinExistence type="predicted"/>
<evidence type="ECO:0000256" key="2">
    <source>
        <dbReference type="ARBA" id="ARBA00022803"/>
    </source>
</evidence>
<evidence type="ECO:0000313" key="6">
    <source>
        <dbReference type="EMBL" id="GHO87379.1"/>
    </source>
</evidence>
<dbReference type="SUPFAM" id="SSF52540">
    <property type="entry name" value="P-loop containing nucleoside triphosphate hydrolases"/>
    <property type="match status" value="1"/>
</dbReference>
<dbReference type="InterPro" id="IPR027417">
    <property type="entry name" value="P-loop_NTPase"/>
</dbReference>
<dbReference type="SUPFAM" id="SSF47413">
    <property type="entry name" value="lambda repressor-like DNA-binding domains"/>
    <property type="match status" value="1"/>
</dbReference>
<evidence type="ECO:0000256" key="4">
    <source>
        <dbReference type="SAM" id="MobiDB-lite"/>
    </source>
</evidence>
<dbReference type="InterPro" id="IPR019734">
    <property type="entry name" value="TPR_rpt"/>
</dbReference>
<feature type="region of interest" description="Disordered" evidence="4">
    <location>
        <begin position="925"/>
        <end position="949"/>
    </location>
</feature>
<protein>
    <submittedName>
        <fullName evidence="6">Tetratricopeptide repeat protein</fullName>
    </submittedName>
</protein>
<dbReference type="SMART" id="SM00028">
    <property type="entry name" value="TPR"/>
    <property type="match status" value="9"/>
</dbReference>
<dbReference type="InterPro" id="IPR011990">
    <property type="entry name" value="TPR-like_helical_dom_sf"/>
</dbReference>
<dbReference type="InterPro" id="IPR001387">
    <property type="entry name" value="Cro/C1-type_HTH"/>
</dbReference>
<feature type="domain" description="HTH cro/C1-type" evidence="5">
    <location>
        <begin position="17"/>
        <end position="70"/>
    </location>
</feature>
<feature type="repeat" description="TPR" evidence="3">
    <location>
        <begin position="746"/>
        <end position="779"/>
    </location>
</feature>
<comment type="caution">
    <text evidence="6">The sequence shown here is derived from an EMBL/GenBank/DDBJ whole genome shotgun (WGS) entry which is preliminary data.</text>
</comment>
<dbReference type="PANTHER" id="PTHR45641">
    <property type="entry name" value="TETRATRICOPEPTIDE REPEAT PROTEIN (AFU_ORTHOLOGUE AFUA_6G03870)"/>
    <property type="match status" value="1"/>
</dbReference>
<reference evidence="6 7" key="1">
    <citation type="journal article" date="2021" name="Int. J. Syst. Evol. Microbiol.">
        <title>Reticulibacter mediterranei gen. nov., sp. nov., within the new family Reticulibacteraceae fam. nov., and Ktedonospora formicarum gen. nov., sp. nov., Ktedonobacter robiniae sp. nov., Dictyobacter formicarum sp. nov. and Dictyobacter arantiisoli sp. nov., belonging to the class Ktedonobacteria.</title>
        <authorList>
            <person name="Yabe S."/>
            <person name="Zheng Y."/>
            <person name="Wang C.M."/>
            <person name="Sakai Y."/>
            <person name="Abe K."/>
            <person name="Yokota A."/>
            <person name="Donadio S."/>
            <person name="Cavaletti L."/>
            <person name="Monciardini P."/>
        </authorList>
    </citation>
    <scope>NUCLEOTIDE SEQUENCE [LARGE SCALE GENOMIC DNA]</scope>
    <source>
        <strain evidence="6 7">SOSP1-9</strain>
    </source>
</reference>
<dbReference type="PROSITE" id="PS50943">
    <property type="entry name" value="HTH_CROC1"/>
    <property type="match status" value="1"/>
</dbReference>
<dbReference type="InterPro" id="IPR010982">
    <property type="entry name" value="Lambda_DNA-bd_dom_sf"/>
</dbReference>
<dbReference type="Gene3D" id="1.10.260.40">
    <property type="entry name" value="lambda repressor-like DNA-binding domains"/>
    <property type="match status" value="1"/>
</dbReference>
<dbReference type="Pfam" id="PF01381">
    <property type="entry name" value="HTH_3"/>
    <property type="match status" value="1"/>
</dbReference>
<dbReference type="Gene3D" id="1.25.40.10">
    <property type="entry name" value="Tetratricopeptide repeat domain"/>
    <property type="match status" value="3"/>
</dbReference>
<dbReference type="PANTHER" id="PTHR45641:SF19">
    <property type="entry name" value="NEPHROCYSTIN-3"/>
    <property type="match status" value="1"/>
</dbReference>
<organism evidence="6 7">
    <name type="scientific">Dictyobacter formicarum</name>
    <dbReference type="NCBI Taxonomy" id="2778368"/>
    <lineage>
        <taxon>Bacteria</taxon>
        <taxon>Bacillati</taxon>
        <taxon>Chloroflexota</taxon>
        <taxon>Ktedonobacteria</taxon>
        <taxon>Ktedonobacterales</taxon>
        <taxon>Dictyobacteraceae</taxon>
        <taxon>Dictyobacter</taxon>
    </lineage>
</organism>
<gene>
    <name evidence="6" type="ORF">KSZ_53850</name>
</gene>
<dbReference type="PROSITE" id="PS50005">
    <property type="entry name" value="TPR"/>
    <property type="match status" value="4"/>
</dbReference>
<dbReference type="SMART" id="SM00530">
    <property type="entry name" value="HTH_XRE"/>
    <property type="match status" value="1"/>
</dbReference>
<dbReference type="Proteomes" id="UP000635565">
    <property type="component" value="Unassembled WGS sequence"/>
</dbReference>
<dbReference type="RefSeq" id="WP_201364948.1">
    <property type="nucleotide sequence ID" value="NZ_BNJJ01000017.1"/>
</dbReference>
<name>A0ABQ3VNW4_9CHLR</name>
<evidence type="ECO:0000256" key="3">
    <source>
        <dbReference type="PROSITE-ProRule" id="PRU00339"/>
    </source>
</evidence>
<keyword evidence="2 3" id="KW-0802">TPR repeat</keyword>
<keyword evidence="7" id="KW-1185">Reference proteome</keyword>
<dbReference type="Pfam" id="PF13424">
    <property type="entry name" value="TPR_12"/>
    <property type="match status" value="2"/>
</dbReference>
<dbReference type="SUPFAM" id="SSF48452">
    <property type="entry name" value="TPR-like"/>
    <property type="match status" value="4"/>
</dbReference>
<dbReference type="Gene3D" id="3.40.50.300">
    <property type="entry name" value="P-loop containing nucleotide triphosphate hydrolases"/>
    <property type="match status" value="1"/>
</dbReference>
<sequence length="949" mass="107707">MTKTSYREQDHTFGQQMLALRMATGLTQAELGKILGVSRHTVGAWEAGESYPKAEHLKAFIRLLFEQQGFQAGSEEEQIRALWRSAHQKVLLDEPWLKSLLEQQVVPLVSTLTEEKDPPPAIAEQLRLWTVPYARNPHFTGREELLDQLTQHFQSQDMETRTLRHVALTQTQVLKGLGGIGKTQTAIEYAYRSREQERYTHTLWIAAASEEVMIASFTSLAARLPELAAQSETDPYKLMLSVKRWLEQCHDSWLLIVDNADDLALVQPYLPIEGNGCLLFTTRASAVGNLASAIDVETMGLLEGAHLLLRRAHLLEGASDDLMNDASSVVAELGQFPLAIDQAGAYIEETRCSINDYLLLYRQHRHRLLARRGLQMTGYPDSVATTWELSFRQVERMNSASAELLHLCALLAPDRIPEELLEQGSPYWPPALQEATADLFSFNQLIEPLLAFSLVKRLSTDRQLSIHRLVQAVQLGGMSPQEQRQWSERLVRALNASFPEHSDEPNTWPQCMRYLEQVQVCDVLIEHHHLQFPEAADLLDRAGSYFLEHFMPGQAEPLYRRALAIREQQWGGEHPQTASSLYHLATLYRANSDFAQAEPLFERALAIRQQQLGAEHLETAACLHGLASLYESQRRTEKGEVLARRALDIYEQQLGADDLETTPVRRTLALLYMRQERLEVAEALFQHNLAICERQLGPEHPQTATTLNGLAFIYVPQGRYQEAERYYRRVLAIREKYFGPTHYQTALVIYNLGNLYREQGRYEEAEPLAQQALALYEQHLGPQHVYLADSFIALADILWHLGKYPQAEELARQALDLHEAHLSPVHEYIAKDLTILGAIYREQGRYVEAEPLFQRALQINVRRLLGSIIILYEFALLREAQGQDEQAYALHQQALAACQQVGRTETHPEMLAIRQHLATLQRRLGRPEDAASRGGMQTLSAYDGAQAGS</sequence>